<feature type="compositionally biased region" description="Polar residues" evidence="1">
    <location>
        <begin position="71"/>
        <end position="85"/>
    </location>
</feature>
<evidence type="ECO:0000313" key="2">
    <source>
        <dbReference type="EMBL" id="CAB4816900.1"/>
    </source>
</evidence>
<dbReference type="AlphaFoldDB" id="A0A6J6Z526"/>
<dbReference type="EMBL" id="CAFAAM010000261">
    <property type="protein sequence ID" value="CAB4816900.1"/>
    <property type="molecule type" value="Genomic_DNA"/>
</dbReference>
<feature type="compositionally biased region" description="Polar residues" evidence="1">
    <location>
        <begin position="185"/>
        <end position="203"/>
    </location>
</feature>
<reference evidence="2" key="1">
    <citation type="submission" date="2020-05" db="EMBL/GenBank/DDBJ databases">
        <authorList>
            <person name="Chiriac C."/>
            <person name="Salcher M."/>
            <person name="Ghai R."/>
            <person name="Kavagutti S V."/>
        </authorList>
    </citation>
    <scope>NUCLEOTIDE SEQUENCE</scope>
</reference>
<proteinExistence type="predicted"/>
<feature type="region of interest" description="Disordered" evidence="1">
    <location>
        <begin position="185"/>
        <end position="231"/>
    </location>
</feature>
<feature type="compositionally biased region" description="Low complexity" evidence="1">
    <location>
        <begin position="214"/>
        <end position="231"/>
    </location>
</feature>
<gene>
    <name evidence="2" type="ORF">UFOPK3010_01515</name>
</gene>
<sequence length="231" mass="24719">MTFCAFSVGRTAPRAWVRVTCSTWRSCRGAPNHSNSHVTNDSWQSLTRVELLCCNSTTSCGPDGEGAEITTTSCGGQESGPQKGSVSAPRPRQDPKLVTDSVVWSGLRVWWNPSAVPTGYLIWWPPPGNRSSCTHASSRFTRLSFCCSGANPTPVGLESPPPLISITHAEDFSWPWHLNRPASASVGTTQASTLTPTTRSSGNVVMRGSRTGRPARLPSSSSASSSLWVGR</sequence>
<accession>A0A6J6Z526</accession>
<protein>
    <submittedName>
        <fullName evidence="2">Unannotated protein</fullName>
    </submittedName>
</protein>
<evidence type="ECO:0000256" key="1">
    <source>
        <dbReference type="SAM" id="MobiDB-lite"/>
    </source>
</evidence>
<feature type="region of interest" description="Disordered" evidence="1">
    <location>
        <begin position="71"/>
        <end position="97"/>
    </location>
</feature>
<name>A0A6J6Z526_9ZZZZ</name>
<organism evidence="2">
    <name type="scientific">freshwater metagenome</name>
    <dbReference type="NCBI Taxonomy" id="449393"/>
    <lineage>
        <taxon>unclassified sequences</taxon>
        <taxon>metagenomes</taxon>
        <taxon>ecological metagenomes</taxon>
    </lineage>
</organism>